<evidence type="ECO:0000313" key="1">
    <source>
        <dbReference type="EMBL" id="THW44143.1"/>
    </source>
</evidence>
<dbReference type="Proteomes" id="UP000309076">
    <property type="component" value="Unassembled WGS sequence"/>
</dbReference>
<comment type="caution">
    <text evidence="1">The sequence shown here is derived from an EMBL/GenBank/DDBJ whole genome shotgun (WGS) entry which is preliminary data.</text>
</comment>
<proteinExistence type="predicted"/>
<name>A0AB74IXV3_AURPU</name>
<evidence type="ECO:0000313" key="2">
    <source>
        <dbReference type="Proteomes" id="UP000309076"/>
    </source>
</evidence>
<organism evidence="1 2">
    <name type="scientific">Aureobasidium pullulans</name>
    <name type="common">Black yeast</name>
    <name type="synonym">Pullularia pullulans</name>
    <dbReference type="NCBI Taxonomy" id="5580"/>
    <lineage>
        <taxon>Eukaryota</taxon>
        <taxon>Fungi</taxon>
        <taxon>Dikarya</taxon>
        <taxon>Ascomycota</taxon>
        <taxon>Pezizomycotina</taxon>
        <taxon>Dothideomycetes</taxon>
        <taxon>Dothideomycetidae</taxon>
        <taxon>Dothideales</taxon>
        <taxon>Saccotheciaceae</taxon>
        <taxon>Aureobasidium</taxon>
    </lineage>
</organism>
<gene>
    <name evidence="1" type="ORF">D6D21_05035</name>
</gene>
<reference evidence="1 2" key="1">
    <citation type="submission" date="2018-10" db="EMBL/GenBank/DDBJ databases">
        <title>Fifty Aureobasidium pullulans genomes reveal a recombining polyextremotolerant generalist.</title>
        <authorList>
            <person name="Gostincar C."/>
            <person name="Turk M."/>
            <person name="Zajc J."/>
            <person name="Gunde-Cimerman N."/>
        </authorList>
    </citation>
    <scope>NUCLEOTIDE SEQUENCE [LARGE SCALE GENOMIC DNA]</scope>
    <source>
        <strain evidence="1 2">EXF-10796</strain>
    </source>
</reference>
<protein>
    <submittedName>
        <fullName evidence="1">Uncharacterized protein</fullName>
    </submittedName>
</protein>
<sequence>MSDLPQILLPEDQIYCNEEAELRLLQCNYPEASIDQQGSPEGQLSAPYTIHSTADSNIFTNAPPQAMSDSVMAQTSQGTPGLPQVIASTMNFQNIAQNQTNHADQYQQSVDATLNSSLVPNIYSTINWLGYEEGSNPEKSILHGFAIGFDISDVKLGVV</sequence>
<dbReference type="AlphaFoldDB" id="A0AB74IXV3"/>
<dbReference type="EMBL" id="QZAM01000086">
    <property type="protein sequence ID" value="THW44143.1"/>
    <property type="molecule type" value="Genomic_DNA"/>
</dbReference>
<accession>A0AB74IXV3</accession>